<dbReference type="EMBL" id="BMWC01000007">
    <property type="protein sequence ID" value="GGX14414.1"/>
    <property type="molecule type" value="Genomic_DNA"/>
</dbReference>
<sequence length="65" mass="7380">MTGERRPWVGDLVDDEISGRRGVVTDVRGDAVWVLRPECGPGQWMSRQPMSLTVVTPREEMRGRL</sequence>
<keyword evidence="2" id="KW-1185">Reference proteome</keyword>
<evidence type="ECO:0000313" key="1">
    <source>
        <dbReference type="EMBL" id="GGX14414.1"/>
    </source>
</evidence>
<dbReference type="Proteomes" id="UP000617743">
    <property type="component" value="Unassembled WGS sequence"/>
</dbReference>
<organism evidence="1 2">
    <name type="scientific">Streptomyces lomondensis</name>
    <dbReference type="NCBI Taxonomy" id="68229"/>
    <lineage>
        <taxon>Bacteria</taxon>
        <taxon>Bacillati</taxon>
        <taxon>Actinomycetota</taxon>
        <taxon>Actinomycetes</taxon>
        <taxon>Kitasatosporales</taxon>
        <taxon>Streptomycetaceae</taxon>
        <taxon>Streptomyces</taxon>
    </lineage>
</organism>
<accession>A0ABQ2XH39</accession>
<comment type="caution">
    <text evidence="1">The sequence shown here is derived from an EMBL/GenBank/DDBJ whole genome shotgun (WGS) entry which is preliminary data.</text>
</comment>
<gene>
    <name evidence="1" type="ORF">GCM10010383_50700</name>
</gene>
<reference evidence="2" key="1">
    <citation type="journal article" date="2019" name="Int. J. Syst. Evol. Microbiol.">
        <title>The Global Catalogue of Microorganisms (GCM) 10K type strain sequencing project: providing services to taxonomists for standard genome sequencing and annotation.</title>
        <authorList>
            <consortium name="The Broad Institute Genomics Platform"/>
            <consortium name="The Broad Institute Genome Sequencing Center for Infectious Disease"/>
            <person name="Wu L."/>
            <person name="Ma J."/>
        </authorList>
    </citation>
    <scope>NUCLEOTIDE SEQUENCE [LARGE SCALE GENOMIC DNA]</scope>
    <source>
        <strain evidence="2">JCM 4866</strain>
    </source>
</reference>
<protein>
    <submittedName>
        <fullName evidence="1">Uncharacterized protein</fullName>
    </submittedName>
</protein>
<name>A0ABQ2XH39_9ACTN</name>
<evidence type="ECO:0000313" key="2">
    <source>
        <dbReference type="Proteomes" id="UP000617743"/>
    </source>
</evidence>
<proteinExistence type="predicted"/>